<evidence type="ECO:0000256" key="6">
    <source>
        <dbReference type="ARBA" id="ARBA00022801"/>
    </source>
</evidence>
<dbReference type="Proteomes" id="UP000032427">
    <property type="component" value="Chromosome 1"/>
</dbReference>
<dbReference type="InterPro" id="IPR036034">
    <property type="entry name" value="PDZ_sf"/>
</dbReference>
<reference evidence="14" key="1">
    <citation type="submission" date="2014-09" db="EMBL/GenBank/DDBJ databases">
        <authorList>
            <person name="Hjerde E."/>
        </authorList>
    </citation>
    <scope>NUCLEOTIDE SEQUENCE [LARGE SCALE GENOMIC DNA]</scope>
    <source>
        <strain evidence="14">06/09/139</strain>
    </source>
</reference>
<keyword evidence="9 11" id="KW-0482">Metalloprotease</keyword>
<evidence type="ECO:0000256" key="4">
    <source>
        <dbReference type="ARBA" id="ARBA00022670"/>
    </source>
</evidence>
<dbReference type="CDD" id="cd06163">
    <property type="entry name" value="S2P-M50_PDZ_RseP-like"/>
    <property type="match status" value="2"/>
</dbReference>
<dbReference type="EMBL" id="LN554846">
    <property type="protein sequence ID" value="CED72138.1"/>
    <property type="molecule type" value="Genomic_DNA"/>
</dbReference>
<dbReference type="GO" id="GO:0016020">
    <property type="term" value="C:membrane"/>
    <property type="evidence" value="ECO:0007669"/>
    <property type="project" value="UniProtKB-SubCell"/>
</dbReference>
<evidence type="ECO:0000256" key="2">
    <source>
        <dbReference type="ARBA" id="ARBA00004141"/>
    </source>
</evidence>
<evidence type="ECO:0000256" key="1">
    <source>
        <dbReference type="ARBA" id="ARBA00001947"/>
    </source>
</evidence>
<keyword evidence="10 11" id="KW-0472">Membrane</keyword>
<feature type="domain" description="PDZ" evidence="12">
    <location>
        <begin position="116"/>
        <end position="186"/>
    </location>
</feature>
<dbReference type="GeneID" id="28541650"/>
<evidence type="ECO:0000259" key="12">
    <source>
        <dbReference type="SMART" id="SM00228"/>
    </source>
</evidence>
<dbReference type="InterPro" id="IPR008915">
    <property type="entry name" value="Peptidase_M50"/>
</dbReference>
<dbReference type="Pfam" id="PF02163">
    <property type="entry name" value="Peptidase_M50"/>
    <property type="match status" value="1"/>
</dbReference>
<evidence type="ECO:0000256" key="9">
    <source>
        <dbReference type="ARBA" id="ARBA00023049"/>
    </source>
</evidence>
<keyword evidence="7 11" id="KW-0862">Zinc</keyword>
<evidence type="ECO:0000256" key="7">
    <source>
        <dbReference type="ARBA" id="ARBA00022833"/>
    </source>
</evidence>
<dbReference type="InterPro" id="IPR041489">
    <property type="entry name" value="PDZ_6"/>
</dbReference>
<dbReference type="SMART" id="SM00228">
    <property type="entry name" value="PDZ"/>
    <property type="match status" value="2"/>
</dbReference>
<dbReference type="InterPro" id="IPR001478">
    <property type="entry name" value="PDZ"/>
</dbReference>
<evidence type="ECO:0000256" key="5">
    <source>
        <dbReference type="ARBA" id="ARBA00022692"/>
    </source>
</evidence>
<dbReference type="Pfam" id="PF17820">
    <property type="entry name" value="PDZ_6"/>
    <property type="match status" value="1"/>
</dbReference>
<dbReference type="EC" id="3.4.24.-" evidence="11"/>
<keyword evidence="6 11" id="KW-0378">Hydrolase</keyword>
<keyword evidence="14" id="KW-1185">Reference proteome</keyword>
<keyword evidence="11" id="KW-0479">Metal-binding</keyword>
<keyword evidence="4 13" id="KW-0645">Protease</keyword>
<comment type="similarity">
    <text evidence="3 11">Belongs to the peptidase M50B family.</text>
</comment>
<dbReference type="GO" id="GO:0004222">
    <property type="term" value="F:metalloendopeptidase activity"/>
    <property type="evidence" value="ECO:0007669"/>
    <property type="project" value="InterPro"/>
</dbReference>
<dbReference type="KEGG" id="awd:AWOD_I_2073"/>
<feature type="transmembrane region" description="Helical" evidence="11">
    <location>
        <begin position="99"/>
        <end position="120"/>
    </location>
</feature>
<evidence type="ECO:0000313" key="14">
    <source>
        <dbReference type="Proteomes" id="UP000032427"/>
    </source>
</evidence>
<dbReference type="PANTHER" id="PTHR42837:SF2">
    <property type="entry name" value="MEMBRANE METALLOPROTEASE ARASP2, CHLOROPLASTIC-RELATED"/>
    <property type="match status" value="1"/>
</dbReference>
<name>A0A090IS32_9GAMM</name>
<comment type="subcellular location">
    <subcellularLocation>
        <location evidence="2">Membrane</location>
        <topology evidence="2">Multi-pass membrane protein</topology>
    </subcellularLocation>
</comment>
<gene>
    <name evidence="13" type="primary">ecfE</name>
    <name evidence="13" type="ORF">AWOD_I_2073</name>
</gene>
<dbReference type="GO" id="GO:0006508">
    <property type="term" value="P:proteolysis"/>
    <property type="evidence" value="ECO:0007669"/>
    <property type="project" value="UniProtKB-KW"/>
</dbReference>
<protein>
    <recommendedName>
        <fullName evidence="11">Zinc metalloprotease</fullName>
        <ecNumber evidence="11">3.4.24.-</ecNumber>
    </recommendedName>
</protein>
<sequence length="452" mass="48958">MSELLWNLSSFIIALGILVAVHEYGHFWVARRCGVIVEKFSIGFGKSLWSKTGKDGTEYSISMIPLGGYVKMLDERVDDVPEELKKHAFNNRPLWQRSAIVAAGPIANFLFAVVACWLAFMIGVTALKPVVGHVESNSIFSQAGIESGVELKFISGIKTSDWEAVNMAIVSHIGDETMSVTYSDNENIGVDVTKRLDLKDWAFDPEKDSPMLSLGFVPYRPALTLDVANVGASSAADNAGIMVNDRLYSINGKVLTEWQEVVDAIQANPNQAVALVVLRDGMKVSVSLTPDSKEIANGKIIGFAGVSPIYEAWPEGYRYEKQYGPVVALGKAIEKTGNIIDLTLTMTKKLFTGDVALNNLSGPISIAKGAGATAEYGLVSFLGFLALISVNLGIINLLPLPVLDGGHLLFFAIEGITRKPVSEKIQEIGYKVGTAMIMSLMAVALFNDFMRL</sequence>
<dbReference type="InterPro" id="IPR004387">
    <property type="entry name" value="Pept_M50_Zn"/>
</dbReference>
<dbReference type="SUPFAM" id="SSF50156">
    <property type="entry name" value="PDZ domain-like"/>
    <property type="match status" value="2"/>
</dbReference>
<keyword evidence="5 11" id="KW-0812">Transmembrane</keyword>
<dbReference type="PANTHER" id="PTHR42837">
    <property type="entry name" value="REGULATOR OF SIGMA-E PROTEASE RSEP"/>
    <property type="match status" value="1"/>
</dbReference>
<evidence type="ECO:0000256" key="10">
    <source>
        <dbReference type="ARBA" id="ARBA00023136"/>
    </source>
</evidence>
<keyword evidence="8 11" id="KW-1133">Transmembrane helix</keyword>
<dbReference type="Gene3D" id="2.30.42.10">
    <property type="match status" value="2"/>
</dbReference>
<dbReference type="OrthoDB" id="9782003at2"/>
<dbReference type="PATRIC" id="fig|80852.17.peg.2144"/>
<evidence type="ECO:0000256" key="8">
    <source>
        <dbReference type="ARBA" id="ARBA00022989"/>
    </source>
</evidence>
<accession>A0A090IS32</accession>
<feature type="domain" description="PDZ" evidence="12">
    <location>
        <begin position="212"/>
        <end position="281"/>
    </location>
</feature>
<dbReference type="HOGENOM" id="CLU_025778_0_2_6"/>
<proteinExistence type="inferred from homology"/>
<dbReference type="GO" id="GO:0046872">
    <property type="term" value="F:metal ion binding"/>
    <property type="evidence" value="ECO:0007669"/>
    <property type="project" value="UniProtKB-KW"/>
</dbReference>
<feature type="transmembrane region" description="Helical" evidence="11">
    <location>
        <begin position="428"/>
        <end position="446"/>
    </location>
</feature>
<feature type="transmembrane region" description="Helical" evidence="11">
    <location>
        <begin position="376"/>
        <end position="398"/>
    </location>
</feature>
<evidence type="ECO:0000256" key="3">
    <source>
        <dbReference type="ARBA" id="ARBA00007931"/>
    </source>
</evidence>
<dbReference type="NCBIfam" id="TIGR00054">
    <property type="entry name" value="RIP metalloprotease RseP"/>
    <property type="match status" value="1"/>
</dbReference>
<organism evidence="13 14">
    <name type="scientific">Aliivibrio wodanis</name>
    <dbReference type="NCBI Taxonomy" id="80852"/>
    <lineage>
        <taxon>Bacteria</taxon>
        <taxon>Pseudomonadati</taxon>
        <taxon>Pseudomonadota</taxon>
        <taxon>Gammaproteobacteria</taxon>
        <taxon>Vibrionales</taxon>
        <taxon>Vibrionaceae</taxon>
        <taxon>Aliivibrio</taxon>
    </lineage>
</organism>
<comment type="cofactor">
    <cofactor evidence="1 11">
        <name>Zn(2+)</name>
        <dbReference type="ChEBI" id="CHEBI:29105"/>
    </cofactor>
</comment>
<dbReference type="AlphaFoldDB" id="A0A090IS32"/>
<dbReference type="CDD" id="cd23082">
    <property type="entry name" value="cpPDZ1_EcRseP-like"/>
    <property type="match status" value="1"/>
</dbReference>
<dbReference type="NCBIfam" id="NF008046">
    <property type="entry name" value="PRK10779.1"/>
    <property type="match status" value="1"/>
</dbReference>
<feature type="transmembrane region" description="Helical" evidence="11">
    <location>
        <begin position="6"/>
        <end position="24"/>
    </location>
</feature>
<dbReference type="STRING" id="80852.AWOD_I_2073"/>
<evidence type="ECO:0000256" key="11">
    <source>
        <dbReference type="RuleBase" id="RU362031"/>
    </source>
</evidence>
<evidence type="ECO:0000313" key="13">
    <source>
        <dbReference type="EMBL" id="CED72138.1"/>
    </source>
</evidence>